<proteinExistence type="predicted"/>
<dbReference type="RefSeq" id="WP_342592531.1">
    <property type="nucleotide sequence ID" value="NZ_BAAAMI010000012.1"/>
</dbReference>
<name>A0ABS4WJL1_9MICC</name>
<gene>
    <name evidence="1" type="ORF">JOF46_004309</name>
</gene>
<dbReference type="Proteomes" id="UP000766570">
    <property type="component" value="Unassembled WGS sequence"/>
</dbReference>
<evidence type="ECO:0000313" key="1">
    <source>
        <dbReference type="EMBL" id="MBP2376397.1"/>
    </source>
</evidence>
<evidence type="ECO:0000313" key="2">
    <source>
        <dbReference type="Proteomes" id="UP000766570"/>
    </source>
</evidence>
<keyword evidence="2" id="KW-1185">Reference proteome</keyword>
<protein>
    <recommendedName>
        <fullName evidence="3">Restriction endonuclease type II DpnII-like domain-containing protein</fullName>
    </recommendedName>
</protein>
<evidence type="ECO:0008006" key="3">
    <source>
        <dbReference type="Google" id="ProtNLM"/>
    </source>
</evidence>
<dbReference type="EMBL" id="JAGIOE010000001">
    <property type="protein sequence ID" value="MBP2376397.1"/>
    <property type="molecule type" value="Genomic_DNA"/>
</dbReference>
<reference evidence="1 2" key="1">
    <citation type="submission" date="2021-03" db="EMBL/GenBank/DDBJ databases">
        <title>Sequencing the genomes of 1000 actinobacteria strains.</title>
        <authorList>
            <person name="Klenk H.-P."/>
        </authorList>
    </citation>
    <scope>NUCLEOTIDE SEQUENCE [LARGE SCALE GENOMIC DNA]</scope>
    <source>
        <strain evidence="1 2">DSM 15454</strain>
    </source>
</reference>
<comment type="caution">
    <text evidence="1">The sequence shown here is derived from an EMBL/GenBank/DDBJ whole genome shotgun (WGS) entry which is preliminary data.</text>
</comment>
<accession>A0ABS4WJL1</accession>
<organism evidence="1 2">
    <name type="scientific">Paeniglutamicibacter psychrophenolicus</name>
    <dbReference type="NCBI Taxonomy" id="257454"/>
    <lineage>
        <taxon>Bacteria</taxon>
        <taxon>Bacillati</taxon>
        <taxon>Actinomycetota</taxon>
        <taxon>Actinomycetes</taxon>
        <taxon>Micrococcales</taxon>
        <taxon>Micrococcaceae</taxon>
        <taxon>Paeniglutamicibacter</taxon>
    </lineage>
</organism>
<sequence length="237" mass="25700">MDLESLAAWISGRGDAVRVLGLAVGLGQERLRTWGKHHFDTPALNRLAKEHPAEVVALLDAEHNLVQVLTAQRGRQYAYGDVLVARAGTRGTAARAGAAGRSLEDQLEAIASDLGLKYSTRGRFSGIGGRTAPYDLAILDEHDRPVIVVAAKGFDSTGSKLGDAVREVEDMAHTRLPTQYVYAAVDGIGWKLRQSSLREIHALWVDQKIDGVYFSSTLDDFRGELVKAGKRLGLIEA</sequence>